<accession>A0A8S5QBB4</accession>
<keyword evidence="3" id="KW-0378">Hydrolase</keyword>
<evidence type="ECO:0000256" key="2">
    <source>
        <dbReference type="SAM" id="MobiDB-lite"/>
    </source>
</evidence>
<evidence type="ECO:0000313" key="3">
    <source>
        <dbReference type="EMBL" id="DAE16607.1"/>
    </source>
</evidence>
<dbReference type="GO" id="GO:0006508">
    <property type="term" value="P:proteolysis"/>
    <property type="evidence" value="ECO:0007669"/>
    <property type="project" value="UniProtKB-KW"/>
</dbReference>
<dbReference type="EMBL" id="BK015628">
    <property type="protein sequence ID" value="DAE16607.1"/>
    <property type="molecule type" value="Genomic_DNA"/>
</dbReference>
<feature type="compositionally biased region" description="Low complexity" evidence="2">
    <location>
        <begin position="208"/>
        <end position="221"/>
    </location>
</feature>
<reference evidence="3" key="1">
    <citation type="journal article" date="2021" name="Proc. Natl. Acad. Sci. U.S.A.">
        <title>A Catalog of Tens of Thousands of Viruses from Human Metagenomes Reveals Hidden Associations with Chronic Diseases.</title>
        <authorList>
            <person name="Tisza M.J."/>
            <person name="Buck C.B."/>
        </authorList>
    </citation>
    <scope>NUCLEOTIDE SEQUENCE</scope>
    <source>
        <strain evidence="3">Ctw4b6</strain>
    </source>
</reference>
<proteinExistence type="predicted"/>
<protein>
    <submittedName>
        <fullName evidence="3">Prohead core protein protease</fullName>
    </submittedName>
</protein>
<name>A0A8S5QBB4_9CAUD</name>
<feature type="coiled-coil region" evidence="1">
    <location>
        <begin position="230"/>
        <end position="264"/>
    </location>
</feature>
<evidence type="ECO:0000256" key="1">
    <source>
        <dbReference type="SAM" id="Coils"/>
    </source>
</evidence>
<feature type="region of interest" description="Disordered" evidence="2">
    <location>
        <begin position="181"/>
        <end position="225"/>
    </location>
</feature>
<dbReference type="GO" id="GO:0008233">
    <property type="term" value="F:peptidase activity"/>
    <property type="evidence" value="ECO:0007669"/>
    <property type="project" value="UniProtKB-KW"/>
</dbReference>
<keyword evidence="1" id="KW-0175">Coiled coil</keyword>
<keyword evidence="3" id="KW-0645">Protease</keyword>
<sequence>MPKTLTRESAGGQPTSDLTGAKIAITIITPGQGSSGYYPPETISGAAHLFPAGTHMYINHQTENEEWERPEGDLNKLAGALATPATINPETGALEATAEIFESHRKFLADRAHIIGVSINGTASINPDGIVEAIHSIRSVDFVTRPGRGGRIDQILEHQKEDEGEMPKPHEQQNPVEEITGTNDTLENNAPGEAVAGETAPASDENTAEAGAEAVEPGPVENDGCAESARESAVSEAARLATENKSLRERITVLEGEARRAVVESIVREEFHGINAPHAVKTLTEAGAVDKNLDPEAFRESVRAHAAEYPRAPYGAPGVYGLPASGGDTVTESDIIEAMKG</sequence>
<organism evidence="3">
    <name type="scientific">Myoviridae sp. ctw4b6</name>
    <dbReference type="NCBI Taxonomy" id="2825206"/>
    <lineage>
        <taxon>Viruses</taxon>
        <taxon>Duplodnaviria</taxon>
        <taxon>Heunggongvirae</taxon>
        <taxon>Uroviricota</taxon>
        <taxon>Caudoviricetes</taxon>
    </lineage>
</organism>